<feature type="transmembrane region" description="Helical" evidence="1">
    <location>
        <begin position="12"/>
        <end position="33"/>
    </location>
</feature>
<keyword evidence="1" id="KW-0812">Transmembrane</keyword>
<name>A0A7W7EY16_9SPHN</name>
<keyword evidence="1" id="KW-0472">Membrane</keyword>
<dbReference type="EMBL" id="JACHNY010000003">
    <property type="protein sequence ID" value="MBB4617686.1"/>
    <property type="molecule type" value="Genomic_DNA"/>
</dbReference>
<protein>
    <submittedName>
        <fullName evidence="2">CDP-diacylglycerol pyrophosphatase</fullName>
    </submittedName>
</protein>
<accession>A0A7W7EY16</accession>
<keyword evidence="3" id="KW-1185">Reference proteome</keyword>
<proteinExistence type="predicted"/>
<reference evidence="2 3" key="1">
    <citation type="submission" date="2020-08" db="EMBL/GenBank/DDBJ databases">
        <title>Genomic Encyclopedia of Type Strains, Phase IV (KMG-IV): sequencing the most valuable type-strain genomes for metagenomic binning, comparative biology and taxonomic classification.</title>
        <authorList>
            <person name="Goeker M."/>
        </authorList>
    </citation>
    <scope>NUCLEOTIDE SEQUENCE [LARGE SCALE GENOMIC DNA]</scope>
    <source>
        <strain evidence="2 3">DSM 15867</strain>
    </source>
</reference>
<feature type="transmembrane region" description="Helical" evidence="1">
    <location>
        <begin position="39"/>
        <end position="63"/>
    </location>
</feature>
<evidence type="ECO:0000313" key="2">
    <source>
        <dbReference type="EMBL" id="MBB4617686.1"/>
    </source>
</evidence>
<organism evidence="2 3">
    <name type="scientific">Sphingomonas abaci</name>
    <dbReference type="NCBI Taxonomy" id="237611"/>
    <lineage>
        <taxon>Bacteria</taxon>
        <taxon>Pseudomonadati</taxon>
        <taxon>Pseudomonadota</taxon>
        <taxon>Alphaproteobacteria</taxon>
        <taxon>Sphingomonadales</taxon>
        <taxon>Sphingomonadaceae</taxon>
        <taxon>Sphingomonas</taxon>
    </lineage>
</organism>
<evidence type="ECO:0000313" key="3">
    <source>
        <dbReference type="Proteomes" id="UP000574769"/>
    </source>
</evidence>
<keyword evidence="1" id="KW-1133">Transmembrane helix</keyword>
<comment type="caution">
    <text evidence="2">The sequence shown here is derived from an EMBL/GenBank/DDBJ whole genome shotgun (WGS) entry which is preliminary data.</text>
</comment>
<dbReference type="Proteomes" id="UP000574769">
    <property type="component" value="Unassembled WGS sequence"/>
</dbReference>
<dbReference type="AlphaFoldDB" id="A0A7W7EY16"/>
<sequence>MSVPVSVARRRWLLLQAVRIAGVAGAILGVMLVARAPDILSKVIGIALTLSAIVVTAIVPAGLAHRWRSDRS</sequence>
<gene>
    <name evidence="2" type="ORF">GGQ96_001814</name>
</gene>
<dbReference type="RefSeq" id="WP_184113775.1">
    <property type="nucleotide sequence ID" value="NZ_JACHNY010000003.1"/>
</dbReference>
<evidence type="ECO:0000256" key="1">
    <source>
        <dbReference type="SAM" id="Phobius"/>
    </source>
</evidence>